<sequence>MSVEQQHPSSAFISAAVSALQTARISVVTSHPDCQKAVLANPTASNLVPLPTGPPLKAYTFTLPVTRMPSPGCLCKTMPTSPCQGNGSTLTLERLTFNYLRKTSPGVLEDLPRINPHNSDSRHLQAQRQPLLWPLTARPQPHPDSDWSWQKHHKHKLRHYLNTLAQHSLSSNCQELFQTGGGGGKLMSNIMREATKIVQDDLQRKRNLIICLPQESKIERPYIRRRPRYVVGHPSQAPRAKGEQEFISPCRRPSST</sequence>
<evidence type="ECO:0000256" key="1">
    <source>
        <dbReference type="SAM" id="MobiDB-lite"/>
    </source>
</evidence>
<evidence type="ECO:0000313" key="2">
    <source>
        <dbReference type="EMBL" id="WAQ81992.1"/>
    </source>
</evidence>
<organism evidence="2 3">
    <name type="scientific">Puccinia triticina</name>
    <dbReference type="NCBI Taxonomy" id="208348"/>
    <lineage>
        <taxon>Eukaryota</taxon>
        <taxon>Fungi</taxon>
        <taxon>Dikarya</taxon>
        <taxon>Basidiomycota</taxon>
        <taxon>Pucciniomycotina</taxon>
        <taxon>Pucciniomycetes</taxon>
        <taxon>Pucciniales</taxon>
        <taxon>Pucciniaceae</taxon>
        <taxon>Puccinia</taxon>
    </lineage>
</organism>
<keyword evidence="3" id="KW-1185">Reference proteome</keyword>
<name>A0ABY7CDJ6_9BASI</name>
<dbReference type="EMBL" id="CP110422">
    <property type="protein sequence ID" value="WAQ81992.1"/>
    <property type="molecule type" value="Genomic_DNA"/>
</dbReference>
<feature type="region of interest" description="Disordered" evidence="1">
    <location>
        <begin position="233"/>
        <end position="256"/>
    </location>
</feature>
<dbReference type="RefSeq" id="XP_053017547.1">
    <property type="nucleotide sequence ID" value="XM_053166313.1"/>
</dbReference>
<evidence type="ECO:0000313" key="3">
    <source>
        <dbReference type="Proteomes" id="UP001164743"/>
    </source>
</evidence>
<dbReference type="GeneID" id="77807208"/>
<proteinExistence type="predicted"/>
<protein>
    <submittedName>
        <fullName evidence="2">Uncharacterized protein</fullName>
    </submittedName>
</protein>
<accession>A0ABY7CDJ6</accession>
<gene>
    <name evidence="2" type="ORF">PtA15_2A305</name>
</gene>
<reference evidence="2" key="1">
    <citation type="submission" date="2022-10" db="EMBL/GenBank/DDBJ databases">
        <title>Puccinia triticina Genome sequencing and assembly.</title>
        <authorList>
            <person name="Li C."/>
        </authorList>
    </citation>
    <scope>NUCLEOTIDE SEQUENCE</scope>
    <source>
        <strain evidence="2">Pt15</strain>
    </source>
</reference>
<dbReference type="Proteomes" id="UP001164743">
    <property type="component" value="Chromosome 2A"/>
</dbReference>